<dbReference type="EC" id="6.1.1.5" evidence="2"/>
<dbReference type="Gene3D" id="3.40.50.620">
    <property type="entry name" value="HUPs"/>
    <property type="match status" value="2"/>
</dbReference>
<dbReference type="GO" id="GO:0005524">
    <property type="term" value="F:ATP binding"/>
    <property type="evidence" value="ECO:0007669"/>
    <property type="project" value="UniProtKB-KW"/>
</dbReference>
<dbReference type="InterPro" id="IPR002301">
    <property type="entry name" value="Ile-tRNA-ligase"/>
</dbReference>
<dbReference type="GO" id="GO:0000049">
    <property type="term" value="F:tRNA binding"/>
    <property type="evidence" value="ECO:0007669"/>
    <property type="project" value="InterPro"/>
</dbReference>
<dbReference type="SUPFAM" id="SSF50677">
    <property type="entry name" value="ValRS/IleRS/LeuRS editing domain"/>
    <property type="match status" value="1"/>
</dbReference>
<evidence type="ECO:0000256" key="2">
    <source>
        <dbReference type="ARBA" id="ARBA00013165"/>
    </source>
</evidence>
<dbReference type="Pfam" id="PF00133">
    <property type="entry name" value="tRNA-synt_1"/>
    <property type="match status" value="1"/>
</dbReference>
<feature type="domain" description="Methionyl/Valyl/Leucyl/Isoleucyl-tRNA synthetase anticodon-binding" evidence="12">
    <location>
        <begin position="673"/>
        <end position="820"/>
    </location>
</feature>
<dbReference type="InterPro" id="IPR013155">
    <property type="entry name" value="M/V/L/I-tRNA-synth_anticd-bd"/>
</dbReference>
<comment type="catalytic activity">
    <reaction evidence="9">
        <text>tRNA(Ile) + L-isoleucine + ATP = L-isoleucyl-tRNA(Ile) + AMP + diphosphate</text>
        <dbReference type="Rhea" id="RHEA:11060"/>
        <dbReference type="Rhea" id="RHEA-COMP:9666"/>
        <dbReference type="Rhea" id="RHEA-COMP:9695"/>
        <dbReference type="ChEBI" id="CHEBI:30616"/>
        <dbReference type="ChEBI" id="CHEBI:33019"/>
        <dbReference type="ChEBI" id="CHEBI:58045"/>
        <dbReference type="ChEBI" id="CHEBI:78442"/>
        <dbReference type="ChEBI" id="CHEBI:78528"/>
        <dbReference type="ChEBI" id="CHEBI:456215"/>
        <dbReference type="EC" id="6.1.1.5"/>
    </reaction>
</comment>
<organism evidence="13 14">
    <name type="scientific">Potamilus streckersoni</name>
    <dbReference type="NCBI Taxonomy" id="2493646"/>
    <lineage>
        <taxon>Eukaryota</taxon>
        <taxon>Metazoa</taxon>
        <taxon>Spiralia</taxon>
        <taxon>Lophotrochozoa</taxon>
        <taxon>Mollusca</taxon>
        <taxon>Bivalvia</taxon>
        <taxon>Autobranchia</taxon>
        <taxon>Heteroconchia</taxon>
        <taxon>Palaeoheterodonta</taxon>
        <taxon>Unionida</taxon>
        <taxon>Unionoidea</taxon>
        <taxon>Unionidae</taxon>
        <taxon>Ambleminae</taxon>
        <taxon>Lampsilini</taxon>
        <taxon>Potamilus</taxon>
    </lineage>
</organism>
<dbReference type="NCBIfam" id="TIGR00392">
    <property type="entry name" value="ileS"/>
    <property type="match status" value="1"/>
</dbReference>
<dbReference type="GO" id="GO:0002161">
    <property type="term" value="F:aminoacyl-tRNA deacylase activity"/>
    <property type="evidence" value="ECO:0007669"/>
    <property type="project" value="InterPro"/>
</dbReference>
<evidence type="ECO:0000256" key="5">
    <source>
        <dbReference type="ARBA" id="ARBA00022840"/>
    </source>
</evidence>
<feature type="domain" description="Aminoacyl-tRNA synthetase class Ia" evidence="11">
    <location>
        <begin position="12"/>
        <end position="625"/>
    </location>
</feature>
<reference evidence="13" key="1">
    <citation type="journal article" date="2021" name="Genome Biol. Evol.">
        <title>A High-Quality Reference Genome for a Parasitic Bivalve with Doubly Uniparental Inheritance (Bivalvia: Unionida).</title>
        <authorList>
            <person name="Smith C.H."/>
        </authorList>
    </citation>
    <scope>NUCLEOTIDE SEQUENCE</scope>
    <source>
        <strain evidence="13">CHS0354</strain>
    </source>
</reference>
<dbReference type="Proteomes" id="UP001195483">
    <property type="component" value="Unassembled WGS sequence"/>
</dbReference>
<dbReference type="InterPro" id="IPR009008">
    <property type="entry name" value="Val/Leu/Ile-tRNA-synth_edit"/>
</dbReference>
<keyword evidence="5 10" id="KW-0067">ATP-binding</keyword>
<accession>A0AAE0S2Q2</accession>
<dbReference type="PROSITE" id="PS00178">
    <property type="entry name" value="AA_TRNA_LIGASE_I"/>
    <property type="match status" value="1"/>
</dbReference>
<dbReference type="PRINTS" id="PR00984">
    <property type="entry name" value="TRNASYNTHILE"/>
</dbReference>
<dbReference type="InterPro" id="IPR023586">
    <property type="entry name" value="Ile-tRNA-ligase_type2"/>
</dbReference>
<dbReference type="PANTHER" id="PTHR42780">
    <property type="entry name" value="SOLEUCYL-TRNA SYNTHETASE"/>
    <property type="match status" value="1"/>
</dbReference>
<dbReference type="SUPFAM" id="SSF47323">
    <property type="entry name" value="Anticodon-binding domain of a subclass of class I aminoacyl-tRNA synthetases"/>
    <property type="match status" value="1"/>
</dbReference>
<protein>
    <recommendedName>
        <fullName evidence="2">isoleucine--tRNA ligase</fullName>
        <ecNumber evidence="2">6.1.1.5</ecNumber>
    </recommendedName>
    <alternativeName>
        <fullName evidence="8">Isoleucyl-tRNA synthetase</fullName>
    </alternativeName>
</protein>
<dbReference type="SUPFAM" id="SSF52374">
    <property type="entry name" value="Nucleotidylyl transferase"/>
    <property type="match status" value="1"/>
</dbReference>
<dbReference type="FunFam" id="3.40.50.620:FF:000133">
    <property type="entry name" value="Isoleucyl-tRNA synthetase, cytoplasmic"/>
    <property type="match status" value="1"/>
</dbReference>
<reference evidence="13" key="3">
    <citation type="submission" date="2023-05" db="EMBL/GenBank/DDBJ databases">
        <authorList>
            <person name="Smith C.H."/>
        </authorList>
    </citation>
    <scope>NUCLEOTIDE SEQUENCE</scope>
    <source>
        <strain evidence="13">CHS0354</strain>
        <tissue evidence="13">Mantle</tissue>
    </source>
</reference>
<dbReference type="GO" id="GO:0006428">
    <property type="term" value="P:isoleucyl-tRNA aminoacylation"/>
    <property type="evidence" value="ECO:0007669"/>
    <property type="project" value="InterPro"/>
</dbReference>
<dbReference type="InterPro" id="IPR033709">
    <property type="entry name" value="Anticodon_Ile_ABEc"/>
</dbReference>
<keyword evidence="14" id="KW-1185">Reference proteome</keyword>
<reference evidence="13" key="2">
    <citation type="journal article" date="2021" name="Genome Biol. Evol.">
        <title>Developing a high-quality reference genome for a parasitic bivalve with doubly uniparental inheritance (Bivalvia: Unionida).</title>
        <authorList>
            <person name="Smith C.H."/>
        </authorList>
    </citation>
    <scope>NUCLEOTIDE SEQUENCE</scope>
    <source>
        <strain evidence="13">CHS0354</strain>
        <tissue evidence="13">Mantle</tissue>
    </source>
</reference>
<evidence type="ECO:0000256" key="9">
    <source>
        <dbReference type="ARBA" id="ARBA00048359"/>
    </source>
</evidence>
<dbReference type="Gene3D" id="3.90.740.10">
    <property type="entry name" value="Valyl/Leucyl/Isoleucyl-tRNA synthetase, editing domain"/>
    <property type="match status" value="1"/>
</dbReference>
<dbReference type="InterPro" id="IPR009080">
    <property type="entry name" value="tRNAsynth_Ia_anticodon-bd"/>
</dbReference>
<evidence type="ECO:0000256" key="8">
    <source>
        <dbReference type="ARBA" id="ARBA00032665"/>
    </source>
</evidence>
<evidence type="ECO:0000313" key="13">
    <source>
        <dbReference type="EMBL" id="KAK3584202.1"/>
    </source>
</evidence>
<name>A0AAE0S2Q2_9BIVA</name>
<dbReference type="PANTHER" id="PTHR42780:SF1">
    <property type="entry name" value="ISOLEUCINE--TRNA LIGASE, CYTOPLASMIC"/>
    <property type="match status" value="1"/>
</dbReference>
<keyword evidence="6 10" id="KW-0648">Protein biosynthesis</keyword>
<evidence type="ECO:0000256" key="6">
    <source>
        <dbReference type="ARBA" id="ARBA00022917"/>
    </source>
</evidence>
<dbReference type="CDD" id="cd07961">
    <property type="entry name" value="Anticodon_Ia_Ile_ABEc"/>
    <property type="match status" value="1"/>
</dbReference>
<dbReference type="InterPro" id="IPR002300">
    <property type="entry name" value="aa-tRNA-synth_Ia"/>
</dbReference>
<dbReference type="AlphaFoldDB" id="A0AAE0S2Q2"/>
<keyword evidence="4 10" id="KW-0547">Nucleotide-binding</keyword>
<evidence type="ECO:0000256" key="3">
    <source>
        <dbReference type="ARBA" id="ARBA00022598"/>
    </source>
</evidence>
<dbReference type="Pfam" id="PF19302">
    <property type="entry name" value="DUF5915"/>
    <property type="match status" value="1"/>
</dbReference>
<comment type="caution">
    <text evidence="13">The sequence shown here is derived from an EMBL/GenBank/DDBJ whole genome shotgun (WGS) entry which is preliminary data.</text>
</comment>
<sequence length="972" mass="111870">MRHAISRSEEDILKFWEDNRMVEKAGEFRPGAKRYVVYDGPPFATGTPHYGHLLAGTIKDVVPRYYTMLGHKIERRFGWDCHGLPVEFEAEKELGTRGKYDIEKMGIDKFNEYCRSIVMRYAHEWRYVVKRIGRWIDLNNDYKTLDTDFMESVWWVFKSLWDKGLIYQANRITAYSTRLSTPLSNFEVNLGYRMTDDPSVTIKFKSLTEENTYFLGWTTTPWTLPANLALCVNPEQDYLLLQKNEERFYIGKYALSRYSKEFSDAEVIKTLKGAALERMIYEPLFPFYAEYAQSGSFIVTVGEHVTDDMGTGIVHTAPMFGEDDHRIGKLYRLPEIMPVDDSGIFTDAAPPYKGLFFKDADKPIIDYLKANKRLLRQDTLHHNYPFCWRTDTPLMYRGIPSWFVNVEKIKELMLENNRKIHYAPDHIKEGRMGKWLEGARDWCISRNRYWGTPLPVWICENCKHEKCLGSRAELEQLSGKKTEDLHRHFIDGLTFPCEKCGGTSRRITEVLDCWFESGSMPYAQLHYPFENKEQFERTFPADFISEGIDQTRGWFYTLSVLSSALFGLPAYKNIIVSGLVMAEDGEKMSKRLKNYPDPLDMLNKYGADALRLYMLNSGAIKAEELRFAESGLIDTGRNNLIPLRHALSFFVTYANVDGWKPAETPVKSDNPLDIWLLSGFQELVQDVRTAMATYNLNKAVQPLVGFIDGLTNWYIRRSRRRFWKAGESADKYRAYETLYYTLKNFAKVIAPFMPFTAELIYSVLKTGSDPESVHLCDFPEVDTTLLNPELNIRMKKVMDAVSMGRFLRASEQIKIRQPLPSVSLVTSDPVTAQVIKEMQDQIREELNVKQVFIESNEEKLVTFSARPNLPKLGKQYGKMMKPLTDAVKALTSAQLADVNRGGFVTLTLDGAEVKLGKDDLLIDRHQKPGLLVQTKDDLVAALDTTLTPELIQEGLVREIINKIQNMRKNDGA</sequence>
<proteinExistence type="inferred from homology"/>
<dbReference type="CDD" id="cd00818">
    <property type="entry name" value="IleRS_core"/>
    <property type="match status" value="1"/>
</dbReference>
<evidence type="ECO:0000256" key="1">
    <source>
        <dbReference type="ARBA" id="ARBA00005594"/>
    </source>
</evidence>
<evidence type="ECO:0000313" key="14">
    <source>
        <dbReference type="Proteomes" id="UP001195483"/>
    </source>
</evidence>
<dbReference type="InterPro" id="IPR001412">
    <property type="entry name" value="aa-tRNA-synth_I_CS"/>
</dbReference>
<dbReference type="GO" id="GO:0004822">
    <property type="term" value="F:isoleucine-tRNA ligase activity"/>
    <property type="evidence" value="ECO:0007669"/>
    <property type="project" value="UniProtKB-EC"/>
</dbReference>
<dbReference type="HAMAP" id="MF_02003">
    <property type="entry name" value="Ile_tRNA_synth_type2"/>
    <property type="match status" value="1"/>
</dbReference>
<evidence type="ECO:0000256" key="10">
    <source>
        <dbReference type="RuleBase" id="RU363035"/>
    </source>
</evidence>
<keyword evidence="3 10" id="KW-0436">Ligase</keyword>
<keyword evidence="7 10" id="KW-0030">Aminoacyl-tRNA synthetase</keyword>
<dbReference type="Pfam" id="PF08264">
    <property type="entry name" value="Anticodon_1"/>
    <property type="match status" value="1"/>
</dbReference>
<dbReference type="Gene3D" id="1.10.730.10">
    <property type="entry name" value="Isoleucyl-tRNA Synthetase, Domain 1"/>
    <property type="match status" value="1"/>
</dbReference>
<evidence type="ECO:0000256" key="7">
    <source>
        <dbReference type="ARBA" id="ARBA00023146"/>
    </source>
</evidence>
<gene>
    <name evidence="13" type="ORF">CHS0354_035283</name>
</gene>
<dbReference type="InterPro" id="IPR014729">
    <property type="entry name" value="Rossmann-like_a/b/a_fold"/>
</dbReference>
<evidence type="ECO:0000259" key="12">
    <source>
        <dbReference type="Pfam" id="PF08264"/>
    </source>
</evidence>
<evidence type="ECO:0000259" key="11">
    <source>
        <dbReference type="Pfam" id="PF00133"/>
    </source>
</evidence>
<dbReference type="EMBL" id="JAEAOA010002069">
    <property type="protein sequence ID" value="KAK3584202.1"/>
    <property type="molecule type" value="Genomic_DNA"/>
</dbReference>
<evidence type="ECO:0000256" key="4">
    <source>
        <dbReference type="ARBA" id="ARBA00022741"/>
    </source>
</evidence>
<comment type="similarity">
    <text evidence="1 10">Belongs to the class-I aminoacyl-tRNA synthetase family.</text>
</comment>